<accession>A0A429X8D2</accession>
<evidence type="ECO:0000313" key="2">
    <source>
        <dbReference type="EMBL" id="RST59705.1"/>
    </source>
</evidence>
<dbReference type="OrthoDB" id="9765386at2"/>
<dbReference type="EMBL" id="QYTW02000009">
    <property type="protein sequence ID" value="RST59705.1"/>
    <property type="molecule type" value="Genomic_DNA"/>
</dbReference>
<dbReference type="NCBIfam" id="TIGR01537">
    <property type="entry name" value="portal_HK97"/>
    <property type="match status" value="1"/>
</dbReference>
<dbReference type="RefSeq" id="WP_120119094.1">
    <property type="nucleotide sequence ID" value="NZ_QYTW02000009.1"/>
</dbReference>
<name>A0A429X8D2_SIMTE</name>
<organism evidence="2 3">
    <name type="scientific">Siminovitchia terrae</name>
    <name type="common">Bacillus terrae</name>
    <dbReference type="NCBI Taxonomy" id="1914933"/>
    <lineage>
        <taxon>Bacteria</taxon>
        <taxon>Bacillati</taxon>
        <taxon>Bacillota</taxon>
        <taxon>Bacilli</taxon>
        <taxon>Bacillales</taxon>
        <taxon>Bacillaceae</taxon>
        <taxon>Siminovitchia</taxon>
    </lineage>
</organism>
<dbReference type="Pfam" id="PF04860">
    <property type="entry name" value="Phage_portal"/>
    <property type="match status" value="1"/>
</dbReference>
<feature type="compositionally biased region" description="Basic and acidic residues" evidence="1">
    <location>
        <begin position="393"/>
        <end position="405"/>
    </location>
</feature>
<gene>
    <name evidence="2" type="ORF">D5F11_011425</name>
</gene>
<feature type="region of interest" description="Disordered" evidence="1">
    <location>
        <begin position="393"/>
        <end position="415"/>
    </location>
</feature>
<evidence type="ECO:0000313" key="3">
    <source>
        <dbReference type="Proteomes" id="UP000287296"/>
    </source>
</evidence>
<dbReference type="InterPro" id="IPR006427">
    <property type="entry name" value="Portal_HK97"/>
</dbReference>
<dbReference type="InterPro" id="IPR006944">
    <property type="entry name" value="Phage/GTA_portal"/>
</dbReference>
<dbReference type="Proteomes" id="UP000287296">
    <property type="component" value="Unassembled WGS sequence"/>
</dbReference>
<dbReference type="AlphaFoldDB" id="A0A429X8D2"/>
<proteinExistence type="predicted"/>
<comment type="caution">
    <text evidence="2">The sequence shown here is derived from an EMBL/GenBank/DDBJ whole genome shotgun (WGS) entry which is preliminary data.</text>
</comment>
<evidence type="ECO:0000256" key="1">
    <source>
        <dbReference type="SAM" id="MobiDB-lite"/>
    </source>
</evidence>
<sequence length="415" mass="47157">MRIFYQSETREYTQEEAGLLISMLPGFTGTASNFTSAKAIENSDVFTVINLLASDVASLDIDMTQNDIVQSNETANLFNVNPNGLYSGGTLKFIITANALLNGESFCEVIRNKKEKIIAFYHLRNSQVAIKRDAETNYRLVYDVSDDKGKIRRKQPRDILHFKFFTLDGIRGVSPLRSLKDDLSMQRDSKRFLANFFKNDTQTGGILKMKRGMLSKEARDKIKKEWQESNAGVDNAHKVLVIDETFEYEPIEVDTEVLKLINASTFSTETIGKVYRIPRHKLGLETSNMSLEQANLDYLTSTLNSYLKVITNELNYKLATDRNSKYQFDTSPFKTTDVETHTKLTLDKWDKGIISLDETRKRLGEQPRNDDFGKKHIVSLNYTTLDKLEEYQMAKAKGGDKHGQDGNKGAGDQQD</sequence>
<reference evidence="2 3" key="1">
    <citation type="submission" date="2018-12" db="EMBL/GenBank/DDBJ databases">
        <authorList>
            <person name="Sun L."/>
            <person name="Chen Z."/>
        </authorList>
    </citation>
    <scope>NUCLEOTIDE SEQUENCE [LARGE SCALE GENOMIC DNA]</scope>
    <source>
        <strain evidence="2 3">LMG 29736</strain>
    </source>
</reference>
<protein>
    <submittedName>
        <fullName evidence="2">Phage portal protein</fullName>
    </submittedName>
</protein>